<evidence type="ECO:0000256" key="1">
    <source>
        <dbReference type="SAM" id="Phobius"/>
    </source>
</evidence>
<accession>A0A0E9SYP9</accession>
<name>A0A0E9SYP9_ANGAN</name>
<feature type="transmembrane region" description="Helical" evidence="1">
    <location>
        <begin position="9"/>
        <end position="30"/>
    </location>
</feature>
<keyword evidence="1" id="KW-0472">Membrane</keyword>
<proteinExistence type="predicted"/>
<organism evidence="2">
    <name type="scientific">Anguilla anguilla</name>
    <name type="common">European freshwater eel</name>
    <name type="synonym">Muraena anguilla</name>
    <dbReference type="NCBI Taxonomy" id="7936"/>
    <lineage>
        <taxon>Eukaryota</taxon>
        <taxon>Metazoa</taxon>
        <taxon>Chordata</taxon>
        <taxon>Craniata</taxon>
        <taxon>Vertebrata</taxon>
        <taxon>Euteleostomi</taxon>
        <taxon>Actinopterygii</taxon>
        <taxon>Neopterygii</taxon>
        <taxon>Teleostei</taxon>
        <taxon>Anguilliformes</taxon>
        <taxon>Anguillidae</taxon>
        <taxon>Anguilla</taxon>
    </lineage>
</organism>
<dbReference type="AlphaFoldDB" id="A0A0E9SYP9"/>
<protein>
    <submittedName>
        <fullName evidence="2">Uncharacterized protein</fullName>
    </submittedName>
</protein>
<evidence type="ECO:0000313" key="2">
    <source>
        <dbReference type="EMBL" id="JAH46382.1"/>
    </source>
</evidence>
<dbReference type="EMBL" id="GBXM01062195">
    <property type="protein sequence ID" value="JAH46382.1"/>
    <property type="molecule type" value="Transcribed_RNA"/>
</dbReference>
<sequence length="32" mass="3563">MQNVKGISIIYYCWLFFKLAVPVTGAISSLTV</sequence>
<keyword evidence="1" id="KW-1133">Transmembrane helix</keyword>
<keyword evidence="1" id="KW-0812">Transmembrane</keyword>
<reference evidence="2" key="1">
    <citation type="submission" date="2014-11" db="EMBL/GenBank/DDBJ databases">
        <authorList>
            <person name="Amaro Gonzalez C."/>
        </authorList>
    </citation>
    <scope>NUCLEOTIDE SEQUENCE</scope>
</reference>
<reference evidence="2" key="2">
    <citation type="journal article" date="2015" name="Fish Shellfish Immunol.">
        <title>Early steps in the European eel (Anguilla anguilla)-Vibrio vulnificus interaction in the gills: Role of the RtxA13 toxin.</title>
        <authorList>
            <person name="Callol A."/>
            <person name="Pajuelo D."/>
            <person name="Ebbesson L."/>
            <person name="Teles M."/>
            <person name="MacKenzie S."/>
            <person name="Amaro C."/>
        </authorList>
    </citation>
    <scope>NUCLEOTIDE SEQUENCE</scope>
</reference>